<dbReference type="Pfam" id="PF16242">
    <property type="entry name" value="Pyrid_ox_like"/>
    <property type="match status" value="1"/>
</dbReference>
<dbReference type="PANTHER" id="PTHR34818">
    <property type="entry name" value="PROTEIN BLI-3"/>
    <property type="match status" value="1"/>
</dbReference>
<sequence>MNDSSTDAQREKLAKLVGTFGTAMLSTVDGGGRIVARPMTPLGDDFEGVFWFATETDNPAAEDIRARPAVHVGLMHEGDNHYVSASGRAEVVTDRAQIERLWSPALDVFFKGGKYDPNVCLLRVDVDEASYWDGPGNLLTKLAYFATVAATGKHDALSDTGTVDP</sequence>
<name>A0ABP9DWM9_9GAMM</name>
<dbReference type="EMBL" id="BAABJY010000001">
    <property type="protein sequence ID" value="GAA4858523.1"/>
    <property type="molecule type" value="Genomic_DNA"/>
</dbReference>
<evidence type="ECO:0000313" key="2">
    <source>
        <dbReference type="EMBL" id="GAA4858523.1"/>
    </source>
</evidence>
<dbReference type="InterPro" id="IPR012349">
    <property type="entry name" value="Split_barrel_FMN-bd"/>
</dbReference>
<dbReference type="SUPFAM" id="SSF50475">
    <property type="entry name" value="FMN-binding split barrel"/>
    <property type="match status" value="1"/>
</dbReference>
<dbReference type="Proteomes" id="UP001501323">
    <property type="component" value="Unassembled WGS sequence"/>
</dbReference>
<accession>A0ABP9DWM9</accession>
<gene>
    <name evidence="2" type="ORF">GCM10023332_08020</name>
</gene>
<proteinExistence type="predicted"/>
<comment type="caution">
    <text evidence="2">The sequence shown here is derived from an EMBL/GenBank/DDBJ whole genome shotgun (WGS) entry which is preliminary data.</text>
</comment>
<protein>
    <submittedName>
        <fullName evidence="2">Pyridoxamine 5'-phosphate oxidase family protein</fullName>
    </submittedName>
</protein>
<organism evidence="2 3">
    <name type="scientific">Luteimonas vadosa</name>
    <dbReference type="NCBI Taxonomy" id="1165507"/>
    <lineage>
        <taxon>Bacteria</taxon>
        <taxon>Pseudomonadati</taxon>
        <taxon>Pseudomonadota</taxon>
        <taxon>Gammaproteobacteria</taxon>
        <taxon>Lysobacterales</taxon>
        <taxon>Lysobacteraceae</taxon>
        <taxon>Luteimonas</taxon>
    </lineage>
</organism>
<dbReference type="Gene3D" id="2.30.110.10">
    <property type="entry name" value="Electron Transport, Fmn-binding Protein, Chain A"/>
    <property type="match status" value="1"/>
</dbReference>
<feature type="domain" description="General stress protein FMN-binding split barrel" evidence="1">
    <location>
        <begin position="9"/>
        <end position="153"/>
    </location>
</feature>
<evidence type="ECO:0000259" key="1">
    <source>
        <dbReference type="Pfam" id="PF16242"/>
    </source>
</evidence>
<dbReference type="RefSeq" id="WP_345294196.1">
    <property type="nucleotide sequence ID" value="NZ_BAABJY010000001.1"/>
</dbReference>
<dbReference type="InterPro" id="IPR038725">
    <property type="entry name" value="YdaG_split_barrel_FMN-bd"/>
</dbReference>
<keyword evidence="3" id="KW-1185">Reference proteome</keyword>
<reference evidence="3" key="1">
    <citation type="journal article" date="2019" name="Int. J. Syst. Evol. Microbiol.">
        <title>The Global Catalogue of Microorganisms (GCM) 10K type strain sequencing project: providing services to taxonomists for standard genome sequencing and annotation.</title>
        <authorList>
            <consortium name="The Broad Institute Genomics Platform"/>
            <consortium name="The Broad Institute Genome Sequencing Center for Infectious Disease"/>
            <person name="Wu L."/>
            <person name="Ma J."/>
        </authorList>
    </citation>
    <scope>NUCLEOTIDE SEQUENCE [LARGE SCALE GENOMIC DNA]</scope>
    <source>
        <strain evidence="3">JCM 18392</strain>
    </source>
</reference>
<evidence type="ECO:0000313" key="3">
    <source>
        <dbReference type="Proteomes" id="UP001501323"/>
    </source>
</evidence>
<dbReference type="PANTHER" id="PTHR34818:SF1">
    <property type="entry name" value="PROTEIN BLI-3"/>
    <property type="match status" value="1"/>
</dbReference>
<dbReference type="InterPro" id="IPR052917">
    <property type="entry name" value="Stress-Dev_Protein"/>
</dbReference>